<accession>A0AAW1WV39</accession>
<dbReference type="AlphaFoldDB" id="A0AAW1WV39"/>
<evidence type="ECO:0000256" key="1">
    <source>
        <dbReference type="SAM" id="MobiDB-lite"/>
    </source>
</evidence>
<organism evidence="2 3">
    <name type="scientific">Rubus argutus</name>
    <name type="common">Southern blackberry</name>
    <dbReference type="NCBI Taxonomy" id="59490"/>
    <lineage>
        <taxon>Eukaryota</taxon>
        <taxon>Viridiplantae</taxon>
        <taxon>Streptophyta</taxon>
        <taxon>Embryophyta</taxon>
        <taxon>Tracheophyta</taxon>
        <taxon>Spermatophyta</taxon>
        <taxon>Magnoliopsida</taxon>
        <taxon>eudicotyledons</taxon>
        <taxon>Gunneridae</taxon>
        <taxon>Pentapetalae</taxon>
        <taxon>rosids</taxon>
        <taxon>fabids</taxon>
        <taxon>Rosales</taxon>
        <taxon>Rosaceae</taxon>
        <taxon>Rosoideae</taxon>
        <taxon>Rosoideae incertae sedis</taxon>
        <taxon>Rubus</taxon>
    </lineage>
</organism>
<keyword evidence="3" id="KW-1185">Reference proteome</keyword>
<comment type="caution">
    <text evidence="2">The sequence shown here is derived from an EMBL/GenBank/DDBJ whole genome shotgun (WGS) entry which is preliminary data.</text>
</comment>
<feature type="compositionally biased region" description="Basic residues" evidence="1">
    <location>
        <begin position="136"/>
        <end position="147"/>
    </location>
</feature>
<protein>
    <submittedName>
        <fullName evidence="2">Uncharacterized protein</fullName>
    </submittedName>
</protein>
<reference evidence="2 3" key="1">
    <citation type="journal article" date="2023" name="G3 (Bethesda)">
        <title>A chromosome-length genome assembly and annotation of blackberry (Rubus argutus, cv. 'Hillquist').</title>
        <authorList>
            <person name="Bruna T."/>
            <person name="Aryal R."/>
            <person name="Dudchenko O."/>
            <person name="Sargent D.J."/>
            <person name="Mead D."/>
            <person name="Buti M."/>
            <person name="Cavallini A."/>
            <person name="Hytonen T."/>
            <person name="Andres J."/>
            <person name="Pham M."/>
            <person name="Weisz D."/>
            <person name="Mascagni F."/>
            <person name="Usai G."/>
            <person name="Natali L."/>
            <person name="Bassil N."/>
            <person name="Fernandez G.E."/>
            <person name="Lomsadze A."/>
            <person name="Armour M."/>
            <person name="Olukolu B."/>
            <person name="Poorten T."/>
            <person name="Britton C."/>
            <person name="Davik J."/>
            <person name="Ashrafi H."/>
            <person name="Aiden E.L."/>
            <person name="Borodovsky M."/>
            <person name="Worthington M."/>
        </authorList>
    </citation>
    <scope>NUCLEOTIDE SEQUENCE [LARGE SCALE GENOMIC DNA]</scope>
    <source>
        <strain evidence="2">PI 553951</strain>
    </source>
</reference>
<feature type="compositionally biased region" description="Polar residues" evidence="1">
    <location>
        <begin position="68"/>
        <end position="80"/>
    </location>
</feature>
<sequence>MHKAAALQPITHHQQFKITQAKSVLVFNPAQPCPLRAQPVLTSKPSLPPPDVAPAPPNQATPSPSPCAQPSNTVAQSLCPTKQRRRSPCAPPVPLAPSHCHALSPEREKKMKQTRKMQSGKEEQIEKKNETEDKAGRRKNGKKQTTG</sequence>
<evidence type="ECO:0000313" key="3">
    <source>
        <dbReference type="Proteomes" id="UP001457282"/>
    </source>
</evidence>
<gene>
    <name evidence="2" type="ORF">M0R45_025753</name>
</gene>
<dbReference type="Proteomes" id="UP001457282">
    <property type="component" value="Unassembled WGS sequence"/>
</dbReference>
<feature type="compositionally biased region" description="Pro residues" evidence="1">
    <location>
        <begin position="46"/>
        <end position="67"/>
    </location>
</feature>
<dbReference type="EMBL" id="JBEDUW010000005">
    <property type="protein sequence ID" value="KAK9928629.1"/>
    <property type="molecule type" value="Genomic_DNA"/>
</dbReference>
<feature type="compositionally biased region" description="Basic and acidic residues" evidence="1">
    <location>
        <begin position="119"/>
        <end position="135"/>
    </location>
</feature>
<name>A0AAW1WV39_RUBAR</name>
<evidence type="ECO:0000313" key="2">
    <source>
        <dbReference type="EMBL" id="KAK9928629.1"/>
    </source>
</evidence>
<proteinExistence type="predicted"/>
<feature type="region of interest" description="Disordered" evidence="1">
    <location>
        <begin position="35"/>
        <end position="147"/>
    </location>
</feature>